<organism evidence="2 3">
    <name type="scientific">white sturgeon herpesvirus 2</name>
    <dbReference type="NCBI Taxonomy" id="320884"/>
    <lineage>
        <taxon>Viruses</taxon>
        <taxon>Duplodnaviria</taxon>
        <taxon>Heunggongvirae</taxon>
        <taxon>Peploviricota</taxon>
        <taxon>Herviviricetes</taxon>
        <taxon>Herpesvirales</taxon>
        <taxon>Alloherpesviridae</taxon>
        <taxon>Ictavirus</taxon>
        <taxon>Ictavirus acipenseridallo2</taxon>
    </lineage>
</organism>
<feature type="domain" description="Protein kinase" evidence="1">
    <location>
        <begin position="45"/>
        <end position="282"/>
    </location>
</feature>
<dbReference type="InterPro" id="IPR000719">
    <property type="entry name" value="Prot_kinase_dom"/>
</dbReference>
<reference evidence="2 3" key="2">
    <citation type="journal article" date="2011" name="Arch. Virol.">
        <title>Partial genome characterization of acipenserid herpesvirus 2: taxonomical proposal for the demarcation of three subfamilies in Alloherpesviridae.</title>
        <authorList>
            <person name="Doszpoly A."/>
            <person name="Somogyi V."/>
            <person name="Lapatra S.E."/>
            <person name="Benko M."/>
        </authorList>
    </citation>
    <scope>NUCLEOTIDE SEQUENCE [LARGE SCALE GENOMIC DNA]</scope>
    <source>
        <strain evidence="3">SRWSHV (Snake River White Sturgeon Herpesvirus)</strain>
    </source>
</reference>
<name>F6GQ63_9VIRU</name>
<dbReference type="GO" id="GO:0005524">
    <property type="term" value="F:ATP binding"/>
    <property type="evidence" value="ECO:0007669"/>
    <property type="project" value="InterPro"/>
</dbReference>
<reference evidence="2 3" key="1">
    <citation type="journal article" date="2008" name="Arch. Virol.">
        <title>Molecular confirmation of a new herpesvirus from catfish (Ameiurus melas) by testing the performance of a novel PCR method, designed to target the DNA polymerase gene of alloherpesviruses.</title>
        <authorList>
            <person name="Doszpoly A."/>
            <person name="Kovacs E.R."/>
            <person name="Bovo G."/>
            <person name="LaPatra S.E."/>
            <person name="Harrach B."/>
            <person name="Benko M."/>
        </authorList>
    </citation>
    <scope>NUCLEOTIDE SEQUENCE [LARGE SCALE GENOMIC DNA]</scope>
    <source>
        <strain evidence="3">SRWSHV (Snake River White Sturgeon Herpesvirus)</strain>
    </source>
</reference>
<reference evidence="2 3" key="3">
    <citation type="journal article" date="2011" name="Intervirology">
        <title>Comparative analysis of a conserved gene block from the genome of the members of the genus ictalurivirus.</title>
        <authorList>
            <person name="Doszpoly A."/>
            <person name="Benko M."/>
            <person name="Bovo G."/>
            <person name="Lapatra S.E."/>
            <person name="Harrach B."/>
        </authorList>
    </citation>
    <scope>NUCLEOTIDE SEQUENCE [LARGE SCALE GENOMIC DNA]</scope>
    <source>
        <strain evidence="3">SRWSHV (Snake River White Sturgeon Herpesvirus)</strain>
    </source>
</reference>
<dbReference type="GeneID" id="40524608"/>
<evidence type="ECO:0000259" key="1">
    <source>
        <dbReference type="PROSITE" id="PS50011"/>
    </source>
</evidence>
<dbReference type="Proteomes" id="UP000243430">
    <property type="component" value="Segment"/>
</dbReference>
<dbReference type="PROSITE" id="PS00108">
    <property type="entry name" value="PROTEIN_KINASE_ST"/>
    <property type="match status" value="1"/>
</dbReference>
<evidence type="ECO:0000313" key="2">
    <source>
        <dbReference type="EMBL" id="AEF97683.1"/>
    </source>
</evidence>
<dbReference type="Gene3D" id="1.10.510.10">
    <property type="entry name" value="Transferase(Phosphotransferase) domain 1"/>
    <property type="match status" value="1"/>
</dbReference>
<keyword evidence="3" id="KW-1185">Reference proteome</keyword>
<proteinExistence type="predicted"/>
<dbReference type="PANTHER" id="PTHR44167:SF24">
    <property type="entry name" value="SERINE_THREONINE-PROTEIN KINASE CHK2"/>
    <property type="match status" value="1"/>
</dbReference>
<dbReference type="SMART" id="SM00220">
    <property type="entry name" value="S_TKc"/>
    <property type="match status" value="1"/>
</dbReference>
<dbReference type="PROSITE" id="PS50011">
    <property type="entry name" value="PROTEIN_KINASE_DOM"/>
    <property type="match status" value="1"/>
</dbReference>
<dbReference type="GO" id="GO:0004674">
    <property type="term" value="F:protein serine/threonine kinase activity"/>
    <property type="evidence" value="ECO:0007669"/>
    <property type="project" value="TreeGrafter"/>
</dbReference>
<protein>
    <submittedName>
        <fullName evidence="2">ORF80</fullName>
    </submittedName>
</protein>
<sequence>MTTHPQQKDSDEEKKTEMVKRRLLKDVIKNLSQCEKLIVGNYNFMQYETTIDMGRFGTYDICKIVAGGGYSSRGIMIFDSDNITKYFIRTGKWTNYVASEVAILRNLDHINIQKLCMGIVNVEDHQCSLIFEGAVSDLDQIDFATMKGLKTCVMRDIIPGVQYLHSAGYIHMDIKCSNIVMGNNGICKLIDFNLAMPIGTICTRQVGTVKYMAPEIVAAQKKPVIVSPQQDYYSLGVTIRSLRHVGHRIQRLRDFSNPDWSFLCKLIGELTAFFPQNRCLNI</sequence>
<accession>F6GQ63</accession>
<dbReference type="KEGG" id="vg:40524608"/>
<dbReference type="SUPFAM" id="SSF56112">
    <property type="entry name" value="Protein kinase-like (PK-like)"/>
    <property type="match status" value="1"/>
</dbReference>
<evidence type="ECO:0000313" key="3">
    <source>
        <dbReference type="Proteomes" id="UP000243430"/>
    </source>
</evidence>
<dbReference type="Pfam" id="PF00069">
    <property type="entry name" value="Pkinase"/>
    <property type="match status" value="1"/>
</dbReference>
<dbReference type="EMBL" id="FJ815289">
    <property type="protein sequence ID" value="AEF97683.1"/>
    <property type="molecule type" value="Genomic_DNA"/>
</dbReference>
<dbReference type="InterPro" id="IPR011009">
    <property type="entry name" value="Kinase-like_dom_sf"/>
</dbReference>
<dbReference type="InterPro" id="IPR008271">
    <property type="entry name" value="Ser/Thr_kinase_AS"/>
</dbReference>
<dbReference type="RefSeq" id="YP_009664565.1">
    <property type="nucleotide sequence ID" value="NC_043042.1"/>
</dbReference>
<dbReference type="PANTHER" id="PTHR44167">
    <property type="entry name" value="OVARIAN-SPECIFIC SERINE/THREONINE-PROTEIN KINASE LOK-RELATED"/>
    <property type="match status" value="1"/>
</dbReference>